<dbReference type="OrthoDB" id="10304790at2759"/>
<dbReference type="EMBL" id="FN648531">
    <property type="protein sequence ID" value="CBJ26496.1"/>
    <property type="molecule type" value="Genomic_DNA"/>
</dbReference>
<reference evidence="1 2" key="1">
    <citation type="journal article" date="2010" name="Nature">
        <title>The Ectocarpus genome and the independent evolution of multicellularity in brown algae.</title>
        <authorList>
            <person name="Cock J.M."/>
            <person name="Sterck L."/>
            <person name="Rouze P."/>
            <person name="Scornet D."/>
            <person name="Allen A.E."/>
            <person name="Amoutzias G."/>
            <person name="Anthouard V."/>
            <person name="Artiguenave F."/>
            <person name="Aury J.M."/>
            <person name="Badger J.H."/>
            <person name="Beszteri B."/>
            <person name="Billiau K."/>
            <person name="Bonnet E."/>
            <person name="Bothwell J.H."/>
            <person name="Bowler C."/>
            <person name="Boyen C."/>
            <person name="Brownlee C."/>
            <person name="Carrano C.J."/>
            <person name="Charrier B."/>
            <person name="Cho G.Y."/>
            <person name="Coelho S.M."/>
            <person name="Collen J."/>
            <person name="Corre E."/>
            <person name="Da Silva C."/>
            <person name="Delage L."/>
            <person name="Delaroque N."/>
            <person name="Dittami S.M."/>
            <person name="Doulbeau S."/>
            <person name="Elias M."/>
            <person name="Farnham G."/>
            <person name="Gachon C.M."/>
            <person name="Gschloessl B."/>
            <person name="Heesch S."/>
            <person name="Jabbari K."/>
            <person name="Jubin C."/>
            <person name="Kawai H."/>
            <person name="Kimura K."/>
            <person name="Kloareg B."/>
            <person name="Kupper F.C."/>
            <person name="Lang D."/>
            <person name="Le Bail A."/>
            <person name="Leblanc C."/>
            <person name="Lerouge P."/>
            <person name="Lohr M."/>
            <person name="Lopez P.J."/>
            <person name="Martens C."/>
            <person name="Maumus F."/>
            <person name="Michel G."/>
            <person name="Miranda-Saavedra D."/>
            <person name="Morales J."/>
            <person name="Moreau H."/>
            <person name="Motomura T."/>
            <person name="Nagasato C."/>
            <person name="Napoli C.A."/>
            <person name="Nelson D.R."/>
            <person name="Nyvall-Collen P."/>
            <person name="Peters A.F."/>
            <person name="Pommier C."/>
            <person name="Potin P."/>
            <person name="Poulain J."/>
            <person name="Quesneville H."/>
            <person name="Read B."/>
            <person name="Rensing S.A."/>
            <person name="Ritter A."/>
            <person name="Rousvoal S."/>
            <person name="Samanta M."/>
            <person name="Samson G."/>
            <person name="Schroeder D.C."/>
            <person name="Segurens B."/>
            <person name="Strittmatter M."/>
            <person name="Tonon T."/>
            <person name="Tregear J.W."/>
            <person name="Valentin K."/>
            <person name="von Dassow P."/>
            <person name="Yamagishi T."/>
            <person name="Van de Peer Y."/>
            <person name="Wincker P."/>
        </authorList>
    </citation>
    <scope>NUCLEOTIDE SEQUENCE [LARGE SCALE GENOMIC DNA]</scope>
    <source>
        <strain evidence="2">Ec32 / CCAP1310/4</strain>
    </source>
</reference>
<accession>D7FY57</accession>
<name>D7FY57_ECTSI</name>
<proteinExistence type="predicted"/>
<evidence type="ECO:0000313" key="1">
    <source>
        <dbReference type="EMBL" id="CBJ26496.1"/>
    </source>
</evidence>
<dbReference type="EMBL" id="FN649750">
    <property type="protein sequence ID" value="CBJ26496.1"/>
    <property type="molecule type" value="Genomic_DNA"/>
</dbReference>
<organism evidence="1 2">
    <name type="scientific">Ectocarpus siliculosus</name>
    <name type="common">Brown alga</name>
    <name type="synonym">Conferva siliculosa</name>
    <dbReference type="NCBI Taxonomy" id="2880"/>
    <lineage>
        <taxon>Eukaryota</taxon>
        <taxon>Sar</taxon>
        <taxon>Stramenopiles</taxon>
        <taxon>Ochrophyta</taxon>
        <taxon>PX clade</taxon>
        <taxon>Phaeophyceae</taxon>
        <taxon>Ectocarpales</taxon>
        <taxon>Ectocarpaceae</taxon>
        <taxon>Ectocarpus</taxon>
    </lineage>
</organism>
<keyword evidence="2" id="KW-1185">Reference proteome</keyword>
<protein>
    <submittedName>
        <fullName evidence="1">Uncharacterized protein</fullName>
    </submittedName>
</protein>
<sequence length="86" mass="9409">MATEELRLADHFPLVHKSCKKPAASFFECFSEKADQPPEGDAAAARKGLAACAGLMADYDKCMSKVPARPLIRVQEEYRLAPGAKR</sequence>
<dbReference type="AlphaFoldDB" id="D7FY57"/>
<evidence type="ECO:0000313" key="2">
    <source>
        <dbReference type="Proteomes" id="UP000002630"/>
    </source>
</evidence>
<gene>
    <name evidence="1" type="ORF">Esi_0034_0043</name>
</gene>
<dbReference type="InParanoid" id="D7FY57"/>
<dbReference type="PROSITE" id="PS51808">
    <property type="entry name" value="CHCH"/>
    <property type="match status" value="1"/>
</dbReference>
<dbReference type="Proteomes" id="UP000002630">
    <property type="component" value="Linkage Group LG25"/>
</dbReference>